<dbReference type="Proteomes" id="UP001281777">
    <property type="component" value="Unassembled WGS sequence"/>
</dbReference>
<dbReference type="EMBL" id="JAWPFF010000013">
    <property type="protein sequence ID" value="MDW2908615.1"/>
    <property type="molecule type" value="Genomic_DNA"/>
</dbReference>
<evidence type="ECO:0000313" key="3">
    <source>
        <dbReference type="EMBL" id="MDW2892811.1"/>
    </source>
</evidence>
<sequence>MARKLAKLKNLFIFSTPVVFLVAASCSVNQTNEGDKQKTTQETSAKIVDKLGPSVSFDVNGNYVFTIKNDKFKNATSVVAHFEGERDGTDAANNDGADTTNNPPKITPEVNGIINNSTVIFNTAGKLQYDYKWSLKKIQVGSEEISQDQFPDDLKGDIWFEKKIAIVKQDTSLWIDPKTQLLKNWINTDANVELKAEFMKDDQTKARKVVDTTFNTSLNKFSAPLQEGYKFNRILIQSKNNSFATISLPYKPFDQNQNTPQQMSTAKIADKLGSSLSFDVNGNHVFTIKNDKFKGATEVVAHFEGKSDDPTITLPMTAEVNANINNSTATFNTAGKWQYDYKWSLKKIKVVKNGSSEEISQDQFPDDLKGDLWFEKKIAIVKQDSALWIDPQIQLLKNWINTNANVELKAEFIKTDDATKKKVVDTTFNTSLNKFRAELQEGYKFNRILIQSKNNSFATISLPYKPF</sequence>
<feature type="region of interest" description="Disordered" evidence="1">
    <location>
        <begin position="84"/>
        <end position="105"/>
    </location>
</feature>
<name>A0AAJ2P3L5_9BACT</name>
<evidence type="ECO:0000313" key="4">
    <source>
        <dbReference type="EMBL" id="MDW2898427.1"/>
    </source>
</evidence>
<gene>
    <name evidence="5" type="ORF">R7V75_02660</name>
    <name evidence="4" type="ORF">R7V77_03785</name>
    <name evidence="3" type="ORF">R7W54_02390</name>
</gene>
<protein>
    <recommendedName>
        <fullName evidence="8">Lipoprotein</fullName>
    </recommendedName>
</protein>
<feature type="signal peptide" evidence="2">
    <location>
        <begin position="1"/>
        <end position="30"/>
    </location>
</feature>
<feature type="compositionally biased region" description="Low complexity" evidence="1">
    <location>
        <begin position="90"/>
        <end position="102"/>
    </location>
</feature>
<dbReference type="RefSeq" id="WP_318043529.1">
    <property type="nucleotide sequence ID" value="NZ_JAWPEX010000017.1"/>
</dbReference>
<dbReference type="EMBL" id="JAWPFE010000013">
    <property type="protein sequence ID" value="MDW2892811.1"/>
    <property type="molecule type" value="Genomic_DNA"/>
</dbReference>
<comment type="caution">
    <text evidence="3">The sequence shown here is derived from an EMBL/GenBank/DDBJ whole genome shotgun (WGS) entry which is preliminary data.</text>
</comment>
<organism evidence="3 7">
    <name type="scientific">Mesomycoplasma ovipneumoniae</name>
    <dbReference type="NCBI Taxonomy" id="29562"/>
    <lineage>
        <taxon>Bacteria</taxon>
        <taxon>Bacillati</taxon>
        <taxon>Mycoplasmatota</taxon>
        <taxon>Mycoplasmoidales</taxon>
        <taxon>Metamycoplasmataceae</taxon>
        <taxon>Mesomycoplasma</taxon>
    </lineage>
</organism>
<keyword evidence="6" id="KW-1185">Reference proteome</keyword>
<keyword evidence="2" id="KW-0732">Signal</keyword>
<evidence type="ECO:0008006" key="8">
    <source>
        <dbReference type="Google" id="ProtNLM"/>
    </source>
</evidence>
<evidence type="ECO:0000256" key="1">
    <source>
        <dbReference type="SAM" id="MobiDB-lite"/>
    </source>
</evidence>
<accession>A0AAJ2P3L5</accession>
<feature type="chain" id="PRO_5044707899" description="Lipoprotein" evidence="2">
    <location>
        <begin position="31"/>
        <end position="467"/>
    </location>
</feature>
<proteinExistence type="predicted"/>
<reference evidence="3 6" key="1">
    <citation type="submission" date="2023-10" db="EMBL/GenBank/DDBJ databases">
        <title>Genome sequences of Mycoplasma ovipneumoniae isolated from goats.</title>
        <authorList>
            <person name="Spergser J."/>
        </authorList>
    </citation>
    <scope>NUCLEOTIDE SEQUENCE</scope>
    <source>
        <strain evidence="5 6">1N</strain>
        <strain evidence="4">279</strain>
        <strain evidence="3">5N</strain>
    </source>
</reference>
<evidence type="ECO:0000313" key="5">
    <source>
        <dbReference type="EMBL" id="MDW2908615.1"/>
    </source>
</evidence>
<dbReference type="AlphaFoldDB" id="A0AAJ2P3L5"/>
<dbReference type="EMBL" id="JAWPEX010000017">
    <property type="protein sequence ID" value="MDW2898427.1"/>
    <property type="molecule type" value="Genomic_DNA"/>
</dbReference>
<evidence type="ECO:0000313" key="7">
    <source>
        <dbReference type="Proteomes" id="UP001281777"/>
    </source>
</evidence>
<dbReference type="PROSITE" id="PS51257">
    <property type="entry name" value="PROKAR_LIPOPROTEIN"/>
    <property type="match status" value="1"/>
</dbReference>
<dbReference type="Proteomes" id="UP001275471">
    <property type="component" value="Unassembled WGS sequence"/>
</dbReference>
<evidence type="ECO:0000256" key="2">
    <source>
        <dbReference type="SAM" id="SignalP"/>
    </source>
</evidence>
<evidence type="ECO:0000313" key="6">
    <source>
        <dbReference type="Proteomes" id="UP001275471"/>
    </source>
</evidence>
<dbReference type="Proteomes" id="UP001276398">
    <property type="component" value="Unassembled WGS sequence"/>
</dbReference>